<evidence type="ECO:0000313" key="1">
    <source>
        <dbReference type="EMBL" id="OBQ66961.1"/>
    </source>
</evidence>
<dbReference type="RefSeq" id="WP_065005334.1">
    <property type="nucleotide sequence ID" value="NZ_CP033334.1"/>
</dbReference>
<evidence type="ECO:0000313" key="2">
    <source>
        <dbReference type="Proteomes" id="UP000093737"/>
    </source>
</evidence>
<dbReference type="EMBL" id="LYTK01000010">
    <property type="protein sequence ID" value="OBQ66961.1"/>
    <property type="molecule type" value="Genomic_DNA"/>
</dbReference>
<dbReference type="Proteomes" id="UP000093737">
    <property type="component" value="Unassembled WGS sequence"/>
</dbReference>
<comment type="caution">
    <text evidence="1">The sequence shown here is derived from an EMBL/GenBank/DDBJ whole genome shotgun (WGS) entry which is preliminary data.</text>
</comment>
<name>A0A6M7U256_RHILI</name>
<protein>
    <submittedName>
        <fullName evidence="1">Uncharacterized protein</fullName>
    </submittedName>
</protein>
<accession>A0A6M7U256</accession>
<proteinExistence type="predicted"/>
<gene>
    <name evidence="1" type="ORF">A8145_31790</name>
</gene>
<sequence>MCTLALLGTVLSVGGALMEGQQQKQMADYQARAYEQQAQAEAQSSAFEQSQERHKQDLLQAQARAQAGASGVGMSGSPTEVLAANARQGQIDLKGIQYSSQLRQNNLNDQAAISRFSGKQAATASIFSAGSALVGGLSKIYDPTKAVSLGGSAFSPRASAAIAGGYSGLY</sequence>
<organism evidence="1 2">
    <name type="scientific">Rhizobium loti</name>
    <name type="common">Mesorhizobium loti</name>
    <dbReference type="NCBI Taxonomy" id="381"/>
    <lineage>
        <taxon>Bacteria</taxon>
        <taxon>Pseudomonadati</taxon>
        <taxon>Pseudomonadota</taxon>
        <taxon>Alphaproteobacteria</taxon>
        <taxon>Hyphomicrobiales</taxon>
        <taxon>Phyllobacteriaceae</taxon>
        <taxon>Mesorhizobium</taxon>
    </lineage>
</organism>
<dbReference type="AlphaFoldDB" id="A0A6M7U256"/>
<reference evidence="1 2" key="1">
    <citation type="submission" date="2016-05" db="EMBL/GenBank/DDBJ databases">
        <authorList>
            <person name="Ramsay J.P."/>
        </authorList>
    </citation>
    <scope>NUCLEOTIDE SEQUENCE [LARGE SCALE GENOMIC DNA]</scope>
    <source>
        <strain evidence="1 2">NZP2042</strain>
    </source>
</reference>